<dbReference type="PANTHER" id="PTHR42695:SF5">
    <property type="entry name" value="GLUTAMINE AMIDOTRANSFERASE YLR126C-RELATED"/>
    <property type="match status" value="1"/>
</dbReference>
<dbReference type="PROSITE" id="PS51273">
    <property type="entry name" value="GATASE_TYPE_1"/>
    <property type="match status" value="1"/>
</dbReference>
<dbReference type="AlphaFoldDB" id="A0A6M8B0E6"/>
<dbReference type="CDD" id="cd01741">
    <property type="entry name" value="GATase1_1"/>
    <property type="match status" value="1"/>
</dbReference>
<evidence type="ECO:0000259" key="1">
    <source>
        <dbReference type="Pfam" id="PF00117"/>
    </source>
</evidence>
<proteinExistence type="predicted"/>
<evidence type="ECO:0000313" key="3">
    <source>
        <dbReference type="Proteomes" id="UP000504752"/>
    </source>
</evidence>
<feature type="domain" description="Glutamine amidotransferase" evidence="1">
    <location>
        <begin position="49"/>
        <end position="198"/>
    </location>
</feature>
<dbReference type="RefSeq" id="WP_159522457.1">
    <property type="nucleotide sequence ID" value="NZ_CP053642.1"/>
</dbReference>
<name>A0A6M8B0E6_9ACTO</name>
<gene>
    <name evidence="2" type="ORF">HPC72_09465</name>
</gene>
<dbReference type="InterPro" id="IPR017926">
    <property type="entry name" value="GATASE"/>
</dbReference>
<keyword evidence="3" id="KW-1185">Reference proteome</keyword>
<sequence>MKPFIMVSTRPEISAAEDEYESFRSLGRIDRADLTHVLLEEVDFLGSFNAEDISGVVIGGSPYNVSTPEASKTRSQLHIEEQVSELLAVALAKGVPVLATGFGLEVLASYLGTTTSAEFGEPLGAAEVFVTEEGRHDPLLEGMPPSFTVLVGHHEGAVGVPERATLLASSPDCPVQMLRVGSSVYGTQFNPELDADRFAQRMSVYSDAGYGHPGHADELLRVVRGGEHVAGRIIARFFEHFARD</sequence>
<dbReference type="Pfam" id="PF00117">
    <property type="entry name" value="GATase"/>
    <property type="match status" value="1"/>
</dbReference>
<dbReference type="Gene3D" id="3.40.50.880">
    <property type="match status" value="1"/>
</dbReference>
<dbReference type="EMBL" id="CP053642">
    <property type="protein sequence ID" value="QKD80409.1"/>
    <property type="molecule type" value="Genomic_DNA"/>
</dbReference>
<organism evidence="2 3">
    <name type="scientific">Actinomyces marmotae</name>
    <dbReference type="NCBI Taxonomy" id="2737173"/>
    <lineage>
        <taxon>Bacteria</taxon>
        <taxon>Bacillati</taxon>
        <taxon>Actinomycetota</taxon>
        <taxon>Actinomycetes</taxon>
        <taxon>Actinomycetales</taxon>
        <taxon>Actinomycetaceae</taxon>
        <taxon>Actinomyces</taxon>
    </lineage>
</organism>
<dbReference type="SUPFAM" id="SSF52317">
    <property type="entry name" value="Class I glutamine amidotransferase-like"/>
    <property type="match status" value="1"/>
</dbReference>
<dbReference type="PANTHER" id="PTHR42695">
    <property type="entry name" value="GLUTAMINE AMIDOTRANSFERASE YLR126C-RELATED"/>
    <property type="match status" value="1"/>
</dbReference>
<dbReference type="Proteomes" id="UP000504752">
    <property type="component" value="Chromosome"/>
</dbReference>
<protein>
    <recommendedName>
        <fullName evidence="1">Glutamine amidotransferase domain-containing protein</fullName>
    </recommendedName>
</protein>
<evidence type="ECO:0000313" key="2">
    <source>
        <dbReference type="EMBL" id="QKD80409.1"/>
    </source>
</evidence>
<dbReference type="GO" id="GO:0005829">
    <property type="term" value="C:cytosol"/>
    <property type="evidence" value="ECO:0007669"/>
    <property type="project" value="TreeGrafter"/>
</dbReference>
<dbReference type="InterPro" id="IPR044992">
    <property type="entry name" value="ChyE-like"/>
</dbReference>
<dbReference type="InterPro" id="IPR029062">
    <property type="entry name" value="Class_I_gatase-like"/>
</dbReference>
<reference evidence="2 3" key="1">
    <citation type="submission" date="2020-05" db="EMBL/GenBank/DDBJ databases">
        <title>Actinomyces sp. zg-325.</title>
        <authorList>
            <person name="Yang C."/>
        </authorList>
    </citation>
    <scope>NUCLEOTIDE SEQUENCE [LARGE SCALE GENOMIC DNA]</scope>
    <source>
        <strain evidence="3">zg-325</strain>
    </source>
</reference>
<dbReference type="KEGG" id="amam:HPC72_09465"/>
<accession>A0A6M8B0E6</accession>